<accession>A0A9D4MFZ9</accession>
<name>A0A9D4MFZ9_DREPO</name>
<evidence type="ECO:0000313" key="1">
    <source>
        <dbReference type="EMBL" id="KAH3876907.1"/>
    </source>
</evidence>
<dbReference type="AlphaFoldDB" id="A0A9D4MFZ9"/>
<keyword evidence="2" id="KW-1185">Reference proteome</keyword>
<sequence>MQPLMDPDRACSMPTLTMVQCKWYCRNASNLNAELSFIALTFDPAMLVPVKSLRGGWNLRSSNEQTLRLLHLS</sequence>
<proteinExistence type="predicted"/>
<comment type="caution">
    <text evidence="1">The sequence shown here is derived from an EMBL/GenBank/DDBJ whole genome shotgun (WGS) entry which is preliminary data.</text>
</comment>
<dbReference type="Proteomes" id="UP000828390">
    <property type="component" value="Unassembled WGS sequence"/>
</dbReference>
<reference evidence="1" key="1">
    <citation type="journal article" date="2019" name="bioRxiv">
        <title>The Genome of the Zebra Mussel, Dreissena polymorpha: A Resource for Invasive Species Research.</title>
        <authorList>
            <person name="McCartney M.A."/>
            <person name="Auch B."/>
            <person name="Kono T."/>
            <person name="Mallez S."/>
            <person name="Zhang Y."/>
            <person name="Obille A."/>
            <person name="Becker A."/>
            <person name="Abrahante J.E."/>
            <person name="Garbe J."/>
            <person name="Badalamenti J.P."/>
            <person name="Herman A."/>
            <person name="Mangelson H."/>
            <person name="Liachko I."/>
            <person name="Sullivan S."/>
            <person name="Sone E.D."/>
            <person name="Koren S."/>
            <person name="Silverstein K.A.T."/>
            <person name="Beckman K.B."/>
            <person name="Gohl D.M."/>
        </authorList>
    </citation>
    <scope>NUCLEOTIDE SEQUENCE</scope>
    <source>
        <strain evidence="1">Duluth1</strain>
        <tissue evidence="1">Whole animal</tissue>
    </source>
</reference>
<gene>
    <name evidence="1" type="ORF">DPMN_000759</name>
</gene>
<organism evidence="1 2">
    <name type="scientific">Dreissena polymorpha</name>
    <name type="common">Zebra mussel</name>
    <name type="synonym">Mytilus polymorpha</name>
    <dbReference type="NCBI Taxonomy" id="45954"/>
    <lineage>
        <taxon>Eukaryota</taxon>
        <taxon>Metazoa</taxon>
        <taxon>Spiralia</taxon>
        <taxon>Lophotrochozoa</taxon>
        <taxon>Mollusca</taxon>
        <taxon>Bivalvia</taxon>
        <taxon>Autobranchia</taxon>
        <taxon>Heteroconchia</taxon>
        <taxon>Euheterodonta</taxon>
        <taxon>Imparidentia</taxon>
        <taxon>Neoheterodontei</taxon>
        <taxon>Myida</taxon>
        <taxon>Dreissenoidea</taxon>
        <taxon>Dreissenidae</taxon>
        <taxon>Dreissena</taxon>
    </lineage>
</organism>
<reference evidence="1" key="2">
    <citation type="submission" date="2020-11" db="EMBL/GenBank/DDBJ databases">
        <authorList>
            <person name="McCartney M.A."/>
            <person name="Auch B."/>
            <person name="Kono T."/>
            <person name="Mallez S."/>
            <person name="Becker A."/>
            <person name="Gohl D.M."/>
            <person name="Silverstein K.A.T."/>
            <person name="Koren S."/>
            <person name="Bechman K.B."/>
            <person name="Herman A."/>
            <person name="Abrahante J.E."/>
            <person name="Garbe J."/>
        </authorList>
    </citation>
    <scope>NUCLEOTIDE SEQUENCE</scope>
    <source>
        <strain evidence="1">Duluth1</strain>
        <tissue evidence="1">Whole animal</tissue>
    </source>
</reference>
<protein>
    <submittedName>
        <fullName evidence="1">Uncharacterized protein</fullName>
    </submittedName>
</protein>
<evidence type="ECO:0000313" key="2">
    <source>
        <dbReference type="Proteomes" id="UP000828390"/>
    </source>
</evidence>
<dbReference type="EMBL" id="JAIWYP010000001">
    <property type="protein sequence ID" value="KAH3876907.1"/>
    <property type="molecule type" value="Genomic_DNA"/>
</dbReference>